<accession>A0A540VSE6</accession>
<dbReference type="EMBL" id="VIFK01000050">
    <property type="protein sequence ID" value="TQE99596.1"/>
    <property type="molecule type" value="Genomic_DNA"/>
</dbReference>
<protein>
    <submittedName>
        <fullName evidence="1">Nuclease PIN</fullName>
    </submittedName>
</protein>
<comment type="caution">
    <text evidence="1">The sequence shown here is derived from an EMBL/GenBank/DDBJ whole genome shotgun (WGS) entry which is preliminary data.</text>
</comment>
<gene>
    <name evidence="1" type="ORF">FKY71_07715</name>
</gene>
<dbReference type="InterPro" id="IPR036397">
    <property type="entry name" value="RNaseH_sf"/>
</dbReference>
<dbReference type="AlphaFoldDB" id="A0A540VSE6"/>
<proteinExistence type="predicted"/>
<dbReference type="GO" id="GO:0003676">
    <property type="term" value="F:nucleic acid binding"/>
    <property type="evidence" value="ECO:0007669"/>
    <property type="project" value="InterPro"/>
</dbReference>
<organism evidence="1 2">
    <name type="scientific">Spiribacter salinus</name>
    <dbReference type="NCBI Taxonomy" id="1335746"/>
    <lineage>
        <taxon>Bacteria</taxon>
        <taxon>Pseudomonadati</taxon>
        <taxon>Pseudomonadota</taxon>
        <taxon>Gammaproteobacteria</taxon>
        <taxon>Chromatiales</taxon>
        <taxon>Ectothiorhodospiraceae</taxon>
        <taxon>Spiribacter</taxon>
    </lineage>
</organism>
<evidence type="ECO:0000313" key="2">
    <source>
        <dbReference type="Proteomes" id="UP000315400"/>
    </source>
</evidence>
<sequence>MTPNHASELSGYACLPEPELVFHQARTHRHPLMGLIKYGPYGLRFNAPSRLRLALVAPERDMPRLSGLASELQTTAEPREAKNYYPEYPGFQEVFRAPVEDPESRAILTFPPELDNYAANGAKLELARGLFECISKLTTIRTSFDVALIYLPEHWAACFEDEQFDFHDYLKAYCAPSNIPIQIVRQSALDRKCRANVMWGLSVALYAKAGGIPWKLSGLRKDEAYIGISYAMKTGQDGTLYSTCCSQVFDPDGTGFQFVAYDAKEFTQDGHKNPYLSYYEMQSVLSRSLEIYQRGHFGRVPQKITVHKNTPFKDEEILGALDSFRDGTDVELVQIVKGTSWKGIRFNTASPPAPFGYPVTRGTCLPIAGDEAFLWTQGSVQGVHTKNPQYNVYKEGALKPTPSPVLIRRFTGIGGWHETCAGILGLTRMDWNNNTLYKKLPVTLVYSKAFAEIIQQNPSMVDEIYDFRYFM</sequence>
<dbReference type="Gene3D" id="3.40.50.2300">
    <property type="match status" value="1"/>
</dbReference>
<reference evidence="1 2" key="1">
    <citation type="submission" date="2019-06" db="EMBL/GenBank/DDBJ databases">
        <title>Metagenome assembled Genome of Spiribacter salinus SL48-SHIP from the microbial mat of Salt Lake 48 (Novosibirsk region, Russia).</title>
        <authorList>
            <person name="Shipova A."/>
            <person name="Rozanov A.S."/>
            <person name="Bryanskaya A.V."/>
            <person name="Peltek S.E."/>
        </authorList>
    </citation>
    <scope>NUCLEOTIDE SEQUENCE [LARGE SCALE GENOMIC DNA]</scope>
    <source>
        <strain evidence="1">SL48-SHIP-2</strain>
    </source>
</reference>
<dbReference type="InterPro" id="IPR012337">
    <property type="entry name" value="RNaseH-like_sf"/>
</dbReference>
<name>A0A540VSE6_9GAMM</name>
<dbReference type="CDD" id="cd04659">
    <property type="entry name" value="Piwi_piwi-like_ProArk"/>
    <property type="match status" value="1"/>
</dbReference>
<dbReference type="SUPFAM" id="SSF53098">
    <property type="entry name" value="Ribonuclease H-like"/>
    <property type="match status" value="1"/>
</dbReference>
<dbReference type="Gene3D" id="3.30.420.10">
    <property type="entry name" value="Ribonuclease H-like superfamily/Ribonuclease H"/>
    <property type="match status" value="1"/>
</dbReference>
<evidence type="ECO:0000313" key="1">
    <source>
        <dbReference type="EMBL" id="TQE99596.1"/>
    </source>
</evidence>
<dbReference type="Proteomes" id="UP000315400">
    <property type="component" value="Unassembled WGS sequence"/>
</dbReference>